<dbReference type="EMBL" id="JALJOU010000070">
    <property type="protein sequence ID" value="KAK9825839.1"/>
    <property type="molecule type" value="Genomic_DNA"/>
</dbReference>
<feature type="region of interest" description="Disordered" evidence="1">
    <location>
        <begin position="1"/>
        <end position="49"/>
    </location>
</feature>
<reference evidence="2 3" key="1">
    <citation type="journal article" date="2024" name="Nat. Commun.">
        <title>Phylogenomics reveals the evolutionary origins of lichenization in chlorophyte algae.</title>
        <authorList>
            <person name="Puginier C."/>
            <person name="Libourel C."/>
            <person name="Otte J."/>
            <person name="Skaloud P."/>
            <person name="Haon M."/>
            <person name="Grisel S."/>
            <person name="Petersen M."/>
            <person name="Berrin J.G."/>
            <person name="Delaux P.M."/>
            <person name="Dal Grande F."/>
            <person name="Keller J."/>
        </authorList>
    </citation>
    <scope>NUCLEOTIDE SEQUENCE [LARGE SCALE GENOMIC DNA]</scope>
    <source>
        <strain evidence="2 3">SAG 245.80</strain>
    </source>
</reference>
<accession>A0AAW1QWF3</accession>
<feature type="compositionally biased region" description="Low complexity" evidence="1">
    <location>
        <begin position="266"/>
        <end position="280"/>
    </location>
</feature>
<comment type="caution">
    <text evidence="2">The sequence shown here is derived from an EMBL/GenBank/DDBJ whole genome shotgun (WGS) entry which is preliminary data.</text>
</comment>
<feature type="compositionally biased region" description="Basic and acidic residues" evidence="1">
    <location>
        <begin position="253"/>
        <end position="265"/>
    </location>
</feature>
<evidence type="ECO:0000313" key="2">
    <source>
        <dbReference type="EMBL" id="KAK9825839.1"/>
    </source>
</evidence>
<feature type="region of interest" description="Disordered" evidence="1">
    <location>
        <begin position="253"/>
        <end position="319"/>
    </location>
</feature>
<protein>
    <submittedName>
        <fullName evidence="2">Uncharacterized protein</fullName>
    </submittedName>
</protein>
<proteinExistence type="predicted"/>
<evidence type="ECO:0000256" key="1">
    <source>
        <dbReference type="SAM" id="MobiDB-lite"/>
    </source>
</evidence>
<dbReference type="Proteomes" id="UP001445335">
    <property type="component" value="Unassembled WGS sequence"/>
</dbReference>
<sequence length="526" mass="57611">MGAQGSRAAGCPRQAGEDKEQAGSDTGATEEADIEPAQEEPDMDKAPPSEAELLAELGWPWPSGPKRGMVAVGTSVEWGSTENKEYQTVWRVFMMAERGEMEKELRAGRWRLEPLRLPPGRLRLALLLAGDVDQARRLQRKRRECRDGILAACELAGARGRAYDVKRLIDDFVEQCWSADADQEAAAEAAAAAPLQPEGEPQNPNPDPDAGQIAAGTHEAGAAEAGTPAGGEPPLHESRLFRLWLPDLAHDEGDAATAEEGKAAEVDQQADAGDAAEQGEPQADKTGEQGGADEPAPQGEAGEGADGHEAHKSKNWRPTYEWTNGEEAVEERRFALWQAPRHWHKGWEEEPKTAKVSDISWPYLPKKEGEEKWPKMYAEVEAMSKCYPEFMELYRVQTREQRDEVQKGLAIGVCKLDYGKLSRGRARLARKLHDSNAWRERLQIAKRTSKCGWELYGAILEAFDNADVDSDSFDMTTFFYTSKEAWLAAKHAQAAGGAASSATPNAAQQQAQGSACIRVGEEDPVL</sequence>
<name>A0AAW1QWF3_9CHLO</name>
<organism evidence="2 3">
    <name type="scientific">Elliptochloris bilobata</name>
    <dbReference type="NCBI Taxonomy" id="381761"/>
    <lineage>
        <taxon>Eukaryota</taxon>
        <taxon>Viridiplantae</taxon>
        <taxon>Chlorophyta</taxon>
        <taxon>core chlorophytes</taxon>
        <taxon>Trebouxiophyceae</taxon>
        <taxon>Trebouxiophyceae incertae sedis</taxon>
        <taxon>Elliptochloris clade</taxon>
        <taxon>Elliptochloris</taxon>
    </lineage>
</organism>
<dbReference type="AlphaFoldDB" id="A0AAW1QWF3"/>
<feature type="region of interest" description="Disordered" evidence="1">
    <location>
        <begin position="185"/>
        <end position="213"/>
    </location>
</feature>
<keyword evidence="3" id="KW-1185">Reference proteome</keyword>
<gene>
    <name evidence="2" type="ORF">WJX81_001735</name>
</gene>
<evidence type="ECO:0000313" key="3">
    <source>
        <dbReference type="Proteomes" id="UP001445335"/>
    </source>
</evidence>
<feature type="compositionally biased region" description="Acidic residues" evidence="1">
    <location>
        <begin position="28"/>
        <end position="42"/>
    </location>
</feature>